<dbReference type="Proteomes" id="UP000289738">
    <property type="component" value="Chromosome B10"/>
</dbReference>
<proteinExistence type="predicted"/>
<name>A0A444X298_ARAHY</name>
<dbReference type="EMBL" id="SDMP01000020">
    <property type="protein sequence ID" value="RYQ83702.1"/>
    <property type="molecule type" value="Genomic_DNA"/>
</dbReference>
<dbReference type="AlphaFoldDB" id="A0A444X298"/>
<evidence type="ECO:0000313" key="2">
    <source>
        <dbReference type="Proteomes" id="UP000289738"/>
    </source>
</evidence>
<protein>
    <submittedName>
        <fullName evidence="1">Uncharacterized protein</fullName>
    </submittedName>
</protein>
<organism evidence="1 2">
    <name type="scientific">Arachis hypogaea</name>
    <name type="common">Peanut</name>
    <dbReference type="NCBI Taxonomy" id="3818"/>
    <lineage>
        <taxon>Eukaryota</taxon>
        <taxon>Viridiplantae</taxon>
        <taxon>Streptophyta</taxon>
        <taxon>Embryophyta</taxon>
        <taxon>Tracheophyta</taxon>
        <taxon>Spermatophyta</taxon>
        <taxon>Magnoliopsida</taxon>
        <taxon>eudicotyledons</taxon>
        <taxon>Gunneridae</taxon>
        <taxon>Pentapetalae</taxon>
        <taxon>rosids</taxon>
        <taxon>fabids</taxon>
        <taxon>Fabales</taxon>
        <taxon>Fabaceae</taxon>
        <taxon>Papilionoideae</taxon>
        <taxon>50 kb inversion clade</taxon>
        <taxon>dalbergioids sensu lato</taxon>
        <taxon>Dalbergieae</taxon>
        <taxon>Pterocarpus clade</taxon>
        <taxon>Arachis</taxon>
    </lineage>
</organism>
<sequence>MFYIRHIGSNFLRRFNAPYLYKLVVNIERGEAYTPRCDEIAVEKWVLAFDGGSYGDEFGRVHKFCLKGTRNLSMIAIIRFTFYRLNKLFTQKSVEAHERICNGFISTGAMGCLRFMKCETVLYTLLILRNDIAIWSFPCRATSMSPRSCMLRQPAS</sequence>
<gene>
    <name evidence="1" type="ORF">Ahy_B10g102493</name>
</gene>
<evidence type="ECO:0000313" key="1">
    <source>
        <dbReference type="EMBL" id="RYQ83702.1"/>
    </source>
</evidence>
<comment type="caution">
    <text evidence="1">The sequence shown here is derived from an EMBL/GenBank/DDBJ whole genome shotgun (WGS) entry which is preliminary data.</text>
</comment>
<keyword evidence="2" id="KW-1185">Reference proteome</keyword>
<accession>A0A444X298</accession>
<reference evidence="1 2" key="1">
    <citation type="submission" date="2019-01" db="EMBL/GenBank/DDBJ databases">
        <title>Sequencing of cultivated peanut Arachis hypogaea provides insights into genome evolution and oil improvement.</title>
        <authorList>
            <person name="Chen X."/>
        </authorList>
    </citation>
    <scope>NUCLEOTIDE SEQUENCE [LARGE SCALE GENOMIC DNA]</scope>
    <source>
        <strain evidence="2">cv. Fuhuasheng</strain>
        <tissue evidence="1">Leaves</tissue>
    </source>
</reference>